<evidence type="ECO:0000313" key="2">
    <source>
        <dbReference type="Proteomes" id="UP000006729"/>
    </source>
</evidence>
<dbReference type="Proteomes" id="UP000006729">
    <property type="component" value="Chromosome 16"/>
</dbReference>
<dbReference type="InterPro" id="IPR036412">
    <property type="entry name" value="HAD-like_sf"/>
</dbReference>
<dbReference type="InterPro" id="IPR023214">
    <property type="entry name" value="HAD_sf"/>
</dbReference>
<reference evidence="1 2" key="1">
    <citation type="journal article" date="2006" name="Science">
        <title>The genome of black cottonwood, Populus trichocarpa (Torr. &amp; Gray).</title>
        <authorList>
            <person name="Tuskan G.A."/>
            <person name="Difazio S."/>
            <person name="Jansson S."/>
            <person name="Bohlmann J."/>
            <person name="Grigoriev I."/>
            <person name="Hellsten U."/>
            <person name="Putnam N."/>
            <person name="Ralph S."/>
            <person name="Rombauts S."/>
            <person name="Salamov A."/>
            <person name="Schein J."/>
            <person name="Sterck L."/>
            <person name="Aerts A."/>
            <person name="Bhalerao R.R."/>
            <person name="Bhalerao R.P."/>
            <person name="Blaudez D."/>
            <person name="Boerjan W."/>
            <person name="Brun A."/>
            <person name="Brunner A."/>
            <person name="Busov V."/>
            <person name="Campbell M."/>
            <person name="Carlson J."/>
            <person name="Chalot M."/>
            <person name="Chapman J."/>
            <person name="Chen G.L."/>
            <person name="Cooper D."/>
            <person name="Coutinho P.M."/>
            <person name="Couturier J."/>
            <person name="Covert S."/>
            <person name="Cronk Q."/>
            <person name="Cunningham R."/>
            <person name="Davis J."/>
            <person name="Degroeve S."/>
            <person name="Dejardin A."/>
            <person name="Depamphilis C."/>
            <person name="Detter J."/>
            <person name="Dirks B."/>
            <person name="Dubchak I."/>
            <person name="Duplessis S."/>
            <person name="Ehlting J."/>
            <person name="Ellis B."/>
            <person name="Gendler K."/>
            <person name="Goodstein D."/>
            <person name="Gribskov M."/>
            <person name="Grimwood J."/>
            <person name="Groover A."/>
            <person name="Gunter L."/>
            <person name="Hamberger B."/>
            <person name="Heinze B."/>
            <person name="Helariutta Y."/>
            <person name="Henrissat B."/>
            <person name="Holligan D."/>
            <person name="Holt R."/>
            <person name="Huang W."/>
            <person name="Islam-Faridi N."/>
            <person name="Jones S."/>
            <person name="Jones-Rhoades M."/>
            <person name="Jorgensen R."/>
            <person name="Joshi C."/>
            <person name="Kangasjarvi J."/>
            <person name="Karlsson J."/>
            <person name="Kelleher C."/>
            <person name="Kirkpatrick R."/>
            <person name="Kirst M."/>
            <person name="Kohler A."/>
            <person name="Kalluri U."/>
            <person name="Larimer F."/>
            <person name="Leebens-Mack J."/>
            <person name="Leple J.C."/>
            <person name="Locascio P."/>
            <person name="Lou Y."/>
            <person name="Lucas S."/>
            <person name="Martin F."/>
            <person name="Montanini B."/>
            <person name="Napoli C."/>
            <person name="Nelson D.R."/>
            <person name="Nelson C."/>
            <person name="Nieminen K."/>
            <person name="Nilsson O."/>
            <person name="Pereda V."/>
            <person name="Peter G."/>
            <person name="Philippe R."/>
            <person name="Pilate G."/>
            <person name="Poliakov A."/>
            <person name="Razumovskaya J."/>
            <person name="Richardson P."/>
            <person name="Rinaldi C."/>
            <person name="Ritland K."/>
            <person name="Rouze P."/>
            <person name="Ryaboy D."/>
            <person name="Schmutz J."/>
            <person name="Schrader J."/>
            <person name="Segerman B."/>
            <person name="Shin H."/>
            <person name="Siddiqui A."/>
            <person name="Sterky F."/>
            <person name="Terry A."/>
            <person name="Tsai C.J."/>
            <person name="Uberbacher E."/>
            <person name="Unneberg P."/>
            <person name="Vahala J."/>
            <person name="Wall K."/>
            <person name="Wessler S."/>
            <person name="Yang G."/>
            <person name="Yin T."/>
            <person name="Douglas C."/>
            <person name="Marra M."/>
            <person name="Sandberg G."/>
            <person name="Van de Peer Y."/>
            <person name="Rokhsar D."/>
        </authorList>
    </citation>
    <scope>NUCLEOTIDE SEQUENCE [LARGE SCALE GENOMIC DNA]</scope>
    <source>
        <strain evidence="2">cv. Nisqually</strain>
    </source>
</reference>
<accession>A0A2K1XFI1</accession>
<organism evidence="1 2">
    <name type="scientific">Populus trichocarpa</name>
    <name type="common">Western balsam poplar</name>
    <name type="synonym">Populus balsamifera subsp. trichocarpa</name>
    <dbReference type="NCBI Taxonomy" id="3694"/>
    <lineage>
        <taxon>Eukaryota</taxon>
        <taxon>Viridiplantae</taxon>
        <taxon>Streptophyta</taxon>
        <taxon>Embryophyta</taxon>
        <taxon>Tracheophyta</taxon>
        <taxon>Spermatophyta</taxon>
        <taxon>Magnoliopsida</taxon>
        <taxon>eudicotyledons</taxon>
        <taxon>Gunneridae</taxon>
        <taxon>Pentapetalae</taxon>
        <taxon>rosids</taxon>
        <taxon>fabids</taxon>
        <taxon>Malpighiales</taxon>
        <taxon>Salicaceae</taxon>
        <taxon>Saliceae</taxon>
        <taxon>Populus</taxon>
    </lineage>
</organism>
<dbReference type="Pfam" id="PF12689">
    <property type="entry name" value="Acid_PPase"/>
    <property type="match status" value="1"/>
</dbReference>
<dbReference type="InterPro" id="IPR010036">
    <property type="entry name" value="MDP_1_eu_arc"/>
</dbReference>
<dbReference type="InParanoid" id="A0A2K1XFI1"/>
<gene>
    <name evidence="1" type="ORF">POPTR_016G140400</name>
</gene>
<dbReference type="EMBL" id="CM009305">
    <property type="protein sequence ID" value="PNS99533.1"/>
    <property type="molecule type" value="Genomic_DNA"/>
</dbReference>
<dbReference type="Gene3D" id="3.40.50.1000">
    <property type="entry name" value="HAD superfamily/HAD-like"/>
    <property type="match status" value="1"/>
</dbReference>
<dbReference type="SUPFAM" id="SSF56784">
    <property type="entry name" value="HAD-like"/>
    <property type="match status" value="1"/>
</dbReference>
<protein>
    <submittedName>
        <fullName evidence="1">Uncharacterized protein</fullName>
    </submittedName>
</protein>
<dbReference type="GO" id="GO:0016791">
    <property type="term" value="F:phosphatase activity"/>
    <property type="evidence" value="ECO:0007669"/>
    <property type="project" value="InterPro"/>
</dbReference>
<dbReference type="STRING" id="3694.A0A2K1XFI1"/>
<name>A0A2K1XFI1_POPTR</name>
<dbReference type="AlphaFoldDB" id="A0A2K1XFI1"/>
<evidence type="ECO:0000313" key="1">
    <source>
        <dbReference type="EMBL" id="PNS99533.1"/>
    </source>
</evidence>
<keyword evidence="2" id="KW-1185">Reference proteome</keyword>
<dbReference type="PANTHER" id="PTHR17901:SF14">
    <property type="entry name" value="MAGNESIUM-DEPENDENT PHOSPHATASE 1"/>
    <property type="match status" value="1"/>
</dbReference>
<proteinExistence type="predicted"/>
<dbReference type="PANTHER" id="PTHR17901">
    <property type="entry name" value="MAGNESIUM-DEPENDENT PHOSPHATASE 1 MDP1"/>
    <property type="match status" value="1"/>
</dbReference>
<sequence>MSLVHHTREKHKVLAIASGSPTADIFLEKLNPKSRLVAQEIFSSWFYKTEHFQIVHTSTGLPFSTMFFSDDEERNIESVSNMGVTSILVEDGIRLGALREGLKEFSEKNVMHLRKTTKGGSNYHKIQIHL</sequence>